<comment type="similarity">
    <text evidence="4 17">Belongs to the glycosyltransferase 7 family.</text>
</comment>
<dbReference type="InterPro" id="IPR029044">
    <property type="entry name" value="Nucleotide-diphossugar_trans"/>
</dbReference>
<dbReference type="GO" id="GO:0005975">
    <property type="term" value="P:carbohydrate metabolic process"/>
    <property type="evidence" value="ECO:0007669"/>
    <property type="project" value="InterPro"/>
</dbReference>
<reference evidence="21" key="1">
    <citation type="submission" date="2020-03" db="EMBL/GenBank/DDBJ databases">
        <title>Intra-Species Differences in Population Size shape Life History and Genome Evolution.</title>
        <authorList>
            <person name="Willemsen D."/>
            <person name="Cui R."/>
            <person name="Valenzano D.R."/>
        </authorList>
    </citation>
    <scope>NUCLEOTIDE SEQUENCE</scope>
    <source>
        <strain evidence="21">GRZ</strain>
        <tissue evidence="21">Whole</tissue>
    </source>
</reference>
<dbReference type="GO" id="GO:0008092">
    <property type="term" value="F:cytoskeletal protein binding"/>
    <property type="evidence" value="ECO:0007669"/>
    <property type="project" value="TreeGrafter"/>
</dbReference>
<dbReference type="PANTHER" id="PTHR19300:SF5">
    <property type="entry name" value="BETA-1,4-GALACTOSYLTRANSFERASE 1"/>
    <property type="match status" value="1"/>
</dbReference>
<evidence type="ECO:0000256" key="17">
    <source>
        <dbReference type="RuleBase" id="RU368121"/>
    </source>
</evidence>
<protein>
    <recommendedName>
        <fullName evidence="17">Beta-1,4-galactosyltransferase</fullName>
        <shortName evidence="17">Beta-1,4-GalTase</shortName>
        <ecNumber evidence="17">2.4.1.-</ecNumber>
    </recommendedName>
</protein>
<dbReference type="GO" id="GO:0032580">
    <property type="term" value="C:Golgi cisterna membrane"/>
    <property type="evidence" value="ECO:0007669"/>
    <property type="project" value="UniProtKB-UniRule"/>
</dbReference>
<dbReference type="FunFam" id="3.90.550.10:FF:000028">
    <property type="entry name" value="beta-1,4-galactosyltransferase 1"/>
    <property type="match status" value="1"/>
</dbReference>
<dbReference type="GO" id="GO:0000139">
    <property type="term" value="C:Golgi membrane"/>
    <property type="evidence" value="ECO:0007669"/>
    <property type="project" value="UniProtKB-SubCell"/>
</dbReference>
<evidence type="ECO:0000313" key="21">
    <source>
        <dbReference type="EMBL" id="KAF7214474.1"/>
    </source>
</evidence>
<feature type="region of interest" description="Disordered" evidence="18">
    <location>
        <begin position="58"/>
        <end position="85"/>
    </location>
</feature>
<dbReference type="Gene3D" id="3.90.550.10">
    <property type="entry name" value="Spore Coat Polysaccharide Biosynthesis Protein SpsA, Chain A"/>
    <property type="match status" value="1"/>
</dbReference>
<comment type="catalytic activity">
    <reaction evidence="16">
        <text>N-acetyl-D-glucosamine + UDP-alpha-D-galactose = beta-D-galactosyl-(1-&gt;4)-N-acetyl-D-glucosamine + UDP + H(+)</text>
        <dbReference type="Rhea" id="RHEA:17745"/>
        <dbReference type="ChEBI" id="CHEBI:15378"/>
        <dbReference type="ChEBI" id="CHEBI:58223"/>
        <dbReference type="ChEBI" id="CHEBI:60152"/>
        <dbReference type="ChEBI" id="CHEBI:66914"/>
        <dbReference type="ChEBI" id="CHEBI:506227"/>
        <dbReference type="EC" id="2.4.1.90"/>
    </reaction>
    <physiologicalReaction direction="left-to-right" evidence="16">
        <dbReference type="Rhea" id="RHEA:17746"/>
    </physiologicalReaction>
</comment>
<evidence type="ECO:0000256" key="18">
    <source>
        <dbReference type="SAM" id="MobiDB-lite"/>
    </source>
</evidence>
<evidence type="ECO:0000256" key="13">
    <source>
        <dbReference type="ARBA" id="ARBA00023157"/>
    </source>
</evidence>
<dbReference type="InterPro" id="IPR027791">
    <property type="entry name" value="Galactosyl_T_C"/>
</dbReference>
<evidence type="ECO:0000256" key="7">
    <source>
        <dbReference type="ARBA" id="ARBA00022692"/>
    </source>
</evidence>
<feature type="domain" description="Galactosyltransferase C-terminal" evidence="19">
    <location>
        <begin position="215"/>
        <end position="292"/>
    </location>
</feature>
<dbReference type="AlphaFoldDB" id="A0A9D2Y803"/>
<comment type="pathway">
    <text evidence="3 17">Protein modification; protein glycosylation.</text>
</comment>
<keyword evidence="11 17" id="KW-0333">Golgi apparatus</keyword>
<gene>
    <name evidence="21" type="ORF">G4P62_019476</name>
</gene>
<keyword evidence="10 17" id="KW-1133">Transmembrane helix</keyword>
<evidence type="ECO:0000256" key="16">
    <source>
        <dbReference type="ARBA" id="ARBA00049413"/>
    </source>
</evidence>
<comment type="subcellular location">
    <subcellularLocation>
        <location evidence="2 17">Golgi apparatus membrane</location>
        <topology evidence="2 17">Single-pass type II membrane protein</topology>
    </subcellularLocation>
</comment>
<keyword evidence="14 17" id="KW-0325">Glycoprotein</keyword>
<dbReference type="GO" id="GO:0003831">
    <property type="term" value="F:beta-N-acetylglucosaminylglycopeptide beta-1,4-galactosyltransferase activity"/>
    <property type="evidence" value="ECO:0007669"/>
    <property type="project" value="TreeGrafter"/>
</dbReference>
<name>A0A9D2Y803_NOTFU</name>
<proteinExistence type="inferred from homology"/>
<evidence type="ECO:0000256" key="15">
    <source>
        <dbReference type="ARBA" id="ARBA00023211"/>
    </source>
</evidence>
<keyword evidence="12 17" id="KW-0472">Membrane</keyword>
<dbReference type="EMBL" id="JAAVVJ010000010">
    <property type="protein sequence ID" value="KAF7214474.1"/>
    <property type="molecule type" value="Genomic_DNA"/>
</dbReference>
<dbReference type="GO" id="GO:0003945">
    <property type="term" value="F:N-acetyllactosamine synthase activity"/>
    <property type="evidence" value="ECO:0007669"/>
    <property type="project" value="UniProtKB-EC"/>
</dbReference>
<sequence>MERKVFSFLVLYSLLCVLCFSMFLFYRRGCPSGSFKERQAENTKTGFFWRIKERGQKNKSPEVQVKSTAGEEPLESCPETPPGLLGPLQVEFETNRTLENVRKQAGSSLQWEGRYKPPDCISKQKVAIIIPFRNRHDHLTHWIYYLHPILQRQQLHHGVFVINQHGDGEFNKAKLMNAGHVEALKEDDYGCFIFSDVDMVPLDDRNLYRCFDRPRHFSVAVDKFNYELPYKQIFGGVTAFSKEQFLMVNGFSNTYWGWGGEDDDMYKRVMFHLKSISRPDAVIGRYKMIRHERDHHNEQNLKNVKVLYETKTGLDQDGLSSLRYSVTEITKNVLFTFITVDVHVAPGQPAG</sequence>
<dbReference type="Pfam" id="PF02709">
    <property type="entry name" value="Glyco_transf_7C"/>
    <property type="match status" value="1"/>
</dbReference>
<evidence type="ECO:0000256" key="6">
    <source>
        <dbReference type="ARBA" id="ARBA00022679"/>
    </source>
</evidence>
<evidence type="ECO:0000256" key="4">
    <source>
        <dbReference type="ARBA" id="ARBA00005735"/>
    </source>
</evidence>
<keyword evidence="6 17" id="KW-0808">Transferase</keyword>
<comment type="function">
    <text evidence="17">Responsible for the synthesis of complex-type N-linked oligosaccharides in many glycoproteins as well as the carbohydrate moieties of glycolipids.</text>
</comment>
<keyword evidence="5 17" id="KW-0328">Glycosyltransferase</keyword>
<accession>A0A9D2Y803</accession>
<evidence type="ECO:0000259" key="19">
    <source>
        <dbReference type="Pfam" id="PF02709"/>
    </source>
</evidence>
<evidence type="ECO:0000313" key="22">
    <source>
        <dbReference type="Proteomes" id="UP000822369"/>
    </source>
</evidence>
<dbReference type="PANTHER" id="PTHR19300">
    <property type="entry name" value="BETA-1,4-GALACTOSYLTRANSFERASE"/>
    <property type="match status" value="1"/>
</dbReference>
<feature type="domain" description="Galactosyltransferase N-terminal" evidence="20">
    <location>
        <begin position="77"/>
        <end position="210"/>
    </location>
</feature>
<evidence type="ECO:0000259" key="20">
    <source>
        <dbReference type="Pfam" id="PF13733"/>
    </source>
</evidence>
<dbReference type="GO" id="GO:0046872">
    <property type="term" value="F:metal ion binding"/>
    <property type="evidence" value="ECO:0007669"/>
    <property type="project" value="UniProtKB-UniRule"/>
</dbReference>
<dbReference type="SUPFAM" id="SSF53448">
    <property type="entry name" value="Nucleotide-diphospho-sugar transferases"/>
    <property type="match status" value="1"/>
</dbReference>
<evidence type="ECO:0000256" key="12">
    <source>
        <dbReference type="ARBA" id="ARBA00023136"/>
    </source>
</evidence>
<evidence type="ECO:0000256" key="3">
    <source>
        <dbReference type="ARBA" id="ARBA00004922"/>
    </source>
</evidence>
<dbReference type="OMA" id="AYDNRIM"/>
<feature type="transmembrane region" description="Helical" evidence="17">
    <location>
        <begin position="6"/>
        <end position="26"/>
    </location>
</feature>
<dbReference type="Pfam" id="PF13733">
    <property type="entry name" value="Glyco_transf_7N"/>
    <property type="match status" value="1"/>
</dbReference>
<dbReference type="EC" id="2.4.1.-" evidence="17"/>
<evidence type="ECO:0000256" key="5">
    <source>
        <dbReference type="ARBA" id="ARBA00022676"/>
    </source>
</evidence>
<keyword evidence="7 17" id="KW-0812">Transmembrane</keyword>
<dbReference type="KEGG" id="nfu:107373064"/>
<comment type="caution">
    <text evidence="21">The sequence shown here is derived from an EMBL/GenBank/DDBJ whole genome shotgun (WGS) entry which is preliminary data.</text>
</comment>
<dbReference type="Proteomes" id="UP000822369">
    <property type="component" value="Chromosome 10"/>
</dbReference>
<evidence type="ECO:0000256" key="9">
    <source>
        <dbReference type="ARBA" id="ARBA00022968"/>
    </source>
</evidence>
<organism evidence="21 22">
    <name type="scientific">Nothobranchius furzeri</name>
    <name type="common">Turquoise killifish</name>
    <dbReference type="NCBI Taxonomy" id="105023"/>
    <lineage>
        <taxon>Eukaryota</taxon>
        <taxon>Metazoa</taxon>
        <taxon>Chordata</taxon>
        <taxon>Craniata</taxon>
        <taxon>Vertebrata</taxon>
        <taxon>Euteleostomi</taxon>
        <taxon>Actinopterygii</taxon>
        <taxon>Neopterygii</taxon>
        <taxon>Teleostei</taxon>
        <taxon>Neoteleostei</taxon>
        <taxon>Acanthomorphata</taxon>
        <taxon>Ovalentaria</taxon>
        <taxon>Atherinomorphae</taxon>
        <taxon>Cyprinodontiformes</taxon>
        <taxon>Nothobranchiidae</taxon>
        <taxon>Nothobranchius</taxon>
    </lineage>
</organism>
<evidence type="ECO:0000256" key="2">
    <source>
        <dbReference type="ARBA" id="ARBA00004323"/>
    </source>
</evidence>
<comment type="cofactor">
    <cofactor evidence="1 17">
        <name>Mn(2+)</name>
        <dbReference type="ChEBI" id="CHEBI:29035"/>
    </cofactor>
</comment>
<dbReference type="InterPro" id="IPR027995">
    <property type="entry name" value="Galactosyl_T_N"/>
</dbReference>
<evidence type="ECO:0000256" key="14">
    <source>
        <dbReference type="ARBA" id="ARBA00023180"/>
    </source>
</evidence>
<dbReference type="InterPro" id="IPR003859">
    <property type="entry name" value="Galactosyl_T"/>
</dbReference>
<keyword evidence="15 17" id="KW-0464">Manganese</keyword>
<dbReference type="PRINTS" id="PR02050">
    <property type="entry name" value="B14GALTRFASE"/>
</dbReference>
<dbReference type="GO" id="GO:0006487">
    <property type="term" value="P:protein N-linked glycosylation"/>
    <property type="evidence" value="ECO:0007669"/>
    <property type="project" value="TreeGrafter"/>
</dbReference>
<dbReference type="OrthoDB" id="10016069at2759"/>
<keyword evidence="8 17" id="KW-0479">Metal-binding</keyword>
<keyword evidence="9 17" id="KW-0735">Signal-anchor</keyword>
<evidence type="ECO:0000256" key="8">
    <source>
        <dbReference type="ARBA" id="ARBA00022723"/>
    </source>
</evidence>
<dbReference type="CDD" id="cd00899">
    <property type="entry name" value="b4GalT"/>
    <property type="match status" value="1"/>
</dbReference>
<keyword evidence="13" id="KW-1015">Disulfide bond</keyword>
<evidence type="ECO:0000256" key="10">
    <source>
        <dbReference type="ARBA" id="ARBA00022989"/>
    </source>
</evidence>
<evidence type="ECO:0000256" key="1">
    <source>
        <dbReference type="ARBA" id="ARBA00001936"/>
    </source>
</evidence>
<evidence type="ECO:0000256" key="11">
    <source>
        <dbReference type="ARBA" id="ARBA00023034"/>
    </source>
</evidence>